<organism evidence="2 3">
    <name type="scientific">Lolium multiflorum</name>
    <name type="common">Italian ryegrass</name>
    <name type="synonym">Lolium perenne subsp. multiflorum</name>
    <dbReference type="NCBI Taxonomy" id="4521"/>
    <lineage>
        <taxon>Eukaryota</taxon>
        <taxon>Viridiplantae</taxon>
        <taxon>Streptophyta</taxon>
        <taxon>Embryophyta</taxon>
        <taxon>Tracheophyta</taxon>
        <taxon>Spermatophyta</taxon>
        <taxon>Magnoliopsida</taxon>
        <taxon>Liliopsida</taxon>
        <taxon>Poales</taxon>
        <taxon>Poaceae</taxon>
        <taxon>BOP clade</taxon>
        <taxon>Pooideae</taxon>
        <taxon>Poodae</taxon>
        <taxon>Poeae</taxon>
        <taxon>Poeae Chloroplast Group 2 (Poeae type)</taxon>
        <taxon>Loliodinae</taxon>
        <taxon>Loliinae</taxon>
        <taxon>Lolium</taxon>
    </lineage>
</organism>
<feature type="compositionally biased region" description="Basic residues" evidence="1">
    <location>
        <begin position="169"/>
        <end position="181"/>
    </location>
</feature>
<dbReference type="AlphaFoldDB" id="A0AAD8TQV4"/>
<dbReference type="EMBL" id="JAUUTY010000002">
    <property type="protein sequence ID" value="KAK1686051.1"/>
    <property type="molecule type" value="Genomic_DNA"/>
</dbReference>
<protein>
    <submittedName>
        <fullName evidence="2">Uncharacterized protein</fullName>
    </submittedName>
</protein>
<feature type="region of interest" description="Disordered" evidence="1">
    <location>
        <begin position="1"/>
        <end position="25"/>
    </location>
</feature>
<proteinExistence type="predicted"/>
<evidence type="ECO:0000313" key="3">
    <source>
        <dbReference type="Proteomes" id="UP001231189"/>
    </source>
</evidence>
<evidence type="ECO:0000256" key="1">
    <source>
        <dbReference type="SAM" id="MobiDB-lite"/>
    </source>
</evidence>
<name>A0AAD8TQV4_LOLMU</name>
<evidence type="ECO:0000313" key="2">
    <source>
        <dbReference type="EMBL" id="KAK1686051.1"/>
    </source>
</evidence>
<accession>A0AAD8TQV4</accession>
<feature type="compositionally biased region" description="Polar residues" evidence="1">
    <location>
        <begin position="139"/>
        <end position="150"/>
    </location>
</feature>
<sequence>MQLRLRRQEVEHHRRREELEQQLRQEAATADRAAYLTFVAERAAGNRRRRSRESIGRSSTSIEFPENTANEKQHNSRAAKRPAFLDRRARRRSQSRSQSRRPPPCRVVAATATPPLCVRRSLWRALFAPTPPTSASAAVWSQHSMTSSPPATAAGNPNVDAAPTSSRPARARRLLPNRRHSPPQLREDASSRTGRFSSCPLNCRGERHVRLPASPARALGGCRGPAPRLPLSPARLRAAAPTTTHAAFIFLLLLLGCSPTFACRLAADLQVAQLE</sequence>
<dbReference type="Proteomes" id="UP001231189">
    <property type="component" value="Unassembled WGS sequence"/>
</dbReference>
<gene>
    <name evidence="2" type="ORF">QYE76_046899</name>
</gene>
<feature type="compositionally biased region" description="Basic and acidic residues" evidence="1">
    <location>
        <begin position="1"/>
        <end position="23"/>
    </location>
</feature>
<keyword evidence="3" id="KW-1185">Reference proteome</keyword>
<feature type="region of interest" description="Disordered" evidence="1">
    <location>
        <begin position="133"/>
        <end position="195"/>
    </location>
</feature>
<feature type="region of interest" description="Disordered" evidence="1">
    <location>
        <begin position="44"/>
        <end position="108"/>
    </location>
</feature>
<reference evidence="2" key="1">
    <citation type="submission" date="2023-07" db="EMBL/GenBank/DDBJ databases">
        <title>A chromosome-level genome assembly of Lolium multiflorum.</title>
        <authorList>
            <person name="Chen Y."/>
            <person name="Copetti D."/>
            <person name="Kolliker R."/>
            <person name="Studer B."/>
        </authorList>
    </citation>
    <scope>NUCLEOTIDE SEQUENCE</scope>
    <source>
        <strain evidence="2">02402/16</strain>
        <tissue evidence="2">Leaf</tissue>
    </source>
</reference>
<comment type="caution">
    <text evidence="2">The sequence shown here is derived from an EMBL/GenBank/DDBJ whole genome shotgun (WGS) entry which is preliminary data.</text>
</comment>